<evidence type="ECO:0000256" key="5">
    <source>
        <dbReference type="PIRSR" id="PIRSR000941-50"/>
    </source>
</evidence>
<dbReference type="PANTHER" id="PTHR45848:SF4">
    <property type="entry name" value="DUAL SPECIFICITY PROTEIN PHOSPHATASE 12"/>
    <property type="match status" value="1"/>
</dbReference>
<keyword evidence="8" id="KW-1185">Reference proteome</keyword>
<evidence type="ECO:0000313" key="8">
    <source>
        <dbReference type="Proteomes" id="UP000504603"/>
    </source>
</evidence>
<feature type="active site" description="Phosphocysteine intermediate" evidence="5">
    <location>
        <position position="140"/>
    </location>
</feature>
<gene>
    <name evidence="9" type="primary">LOC111025580</name>
</gene>
<evidence type="ECO:0000256" key="3">
    <source>
        <dbReference type="ARBA" id="ARBA00022801"/>
    </source>
</evidence>
<dbReference type="InterPro" id="IPR016278">
    <property type="entry name" value="DUSP12"/>
</dbReference>
<dbReference type="EC" id="3.1.3.48" evidence="2"/>
<dbReference type="InterPro" id="IPR016130">
    <property type="entry name" value="Tyr_Pase_AS"/>
</dbReference>
<evidence type="ECO:0000259" key="6">
    <source>
        <dbReference type="PROSITE" id="PS50054"/>
    </source>
</evidence>
<evidence type="ECO:0000256" key="4">
    <source>
        <dbReference type="ARBA" id="ARBA00022912"/>
    </source>
</evidence>
<name>A0A6J1E326_MOMCH</name>
<evidence type="ECO:0000259" key="7">
    <source>
        <dbReference type="PROSITE" id="PS50056"/>
    </source>
</evidence>
<dbReference type="GeneID" id="111025580"/>
<feature type="domain" description="Tyrosine-protein phosphatase" evidence="6">
    <location>
        <begin position="1"/>
        <end position="196"/>
    </location>
</feature>
<dbReference type="InterPro" id="IPR020422">
    <property type="entry name" value="TYR_PHOSPHATASE_DUAL_dom"/>
</dbReference>
<dbReference type="PANTHER" id="PTHR45848">
    <property type="entry name" value="DUAL SPECIFICITY PROTEIN PHOSPHATASE 12 FAMILY MEMBER"/>
    <property type="match status" value="1"/>
</dbReference>
<dbReference type="SUPFAM" id="SSF52799">
    <property type="entry name" value="(Phosphotyrosine protein) phosphatases II"/>
    <property type="match status" value="1"/>
</dbReference>
<dbReference type="PROSITE" id="PS00383">
    <property type="entry name" value="TYR_PHOSPHATASE_1"/>
    <property type="match status" value="1"/>
</dbReference>
<evidence type="ECO:0000313" key="9">
    <source>
        <dbReference type="RefSeq" id="XP_022159156.1"/>
    </source>
</evidence>
<evidence type="ECO:0000256" key="1">
    <source>
        <dbReference type="ARBA" id="ARBA00008601"/>
    </source>
</evidence>
<dbReference type="FunFam" id="3.90.190.10:FF:000083">
    <property type="entry name" value="Dual specificity protein phosphatase 12-like"/>
    <property type="match status" value="1"/>
</dbReference>
<dbReference type="OrthoDB" id="2017893at2759"/>
<dbReference type="Pfam" id="PF00782">
    <property type="entry name" value="DSPc"/>
    <property type="match status" value="1"/>
</dbReference>
<dbReference type="PROSITE" id="PS50054">
    <property type="entry name" value="TYR_PHOSPHATASE_DUAL"/>
    <property type="match status" value="1"/>
</dbReference>
<sequence>MPHLVRESLFIGNIGDAAEVLQHGSSEITHILSVLSSASISFFSEWRSGLTIPTTEIKKVYVGEAGCDSGSENDYVDGSKSSLSPEKLLYSLEYAGKDLKVVRMAVPLRDMENENLLDYLNVCYDFIEQGRKEGSVLVHCFAGVSRSAAIITSYLMRKEQLSLEDALGSLRQSSEFVSPNDGFMEQLKLFEEMGFKVDYASPIYKRFRLKILGESYNRGEKINISKLAEDPGILSHEIASEAHSSQQVDNFYARAYRCKKCRRLVALQENVVDHIPGEGETSFDWRKRKSGNPFNKSEEAECSSVFVEPLRWMTGVEEGALEGKLSCAHCEARLGYFNWSGIQCSCGSWITPAFQLHKSRVDICTI</sequence>
<keyword evidence="4" id="KW-0904">Protein phosphatase</keyword>
<organism evidence="8 9">
    <name type="scientific">Momordica charantia</name>
    <name type="common">Bitter gourd</name>
    <name type="synonym">Balsam pear</name>
    <dbReference type="NCBI Taxonomy" id="3673"/>
    <lineage>
        <taxon>Eukaryota</taxon>
        <taxon>Viridiplantae</taxon>
        <taxon>Streptophyta</taxon>
        <taxon>Embryophyta</taxon>
        <taxon>Tracheophyta</taxon>
        <taxon>Spermatophyta</taxon>
        <taxon>Magnoliopsida</taxon>
        <taxon>eudicotyledons</taxon>
        <taxon>Gunneridae</taxon>
        <taxon>Pentapetalae</taxon>
        <taxon>rosids</taxon>
        <taxon>fabids</taxon>
        <taxon>Cucurbitales</taxon>
        <taxon>Cucurbitaceae</taxon>
        <taxon>Momordiceae</taxon>
        <taxon>Momordica</taxon>
    </lineage>
</organism>
<protein>
    <recommendedName>
        <fullName evidence="2">protein-tyrosine-phosphatase</fullName>
        <ecNumber evidence="2">3.1.3.48</ecNumber>
    </recommendedName>
</protein>
<feature type="domain" description="Tyrosine specific protein phosphatases" evidence="7">
    <location>
        <begin position="114"/>
        <end position="172"/>
    </location>
</feature>
<keyword evidence="3" id="KW-0378">Hydrolase</keyword>
<dbReference type="KEGG" id="mcha:111025580"/>
<dbReference type="Gene3D" id="3.90.190.10">
    <property type="entry name" value="Protein tyrosine phosphatase superfamily"/>
    <property type="match status" value="1"/>
</dbReference>
<dbReference type="Proteomes" id="UP000504603">
    <property type="component" value="Unplaced"/>
</dbReference>
<dbReference type="InterPro" id="IPR029021">
    <property type="entry name" value="Prot-tyrosine_phosphatase-like"/>
</dbReference>
<proteinExistence type="inferred from homology"/>
<dbReference type="InterPro" id="IPR000387">
    <property type="entry name" value="Tyr_Pase_dom"/>
</dbReference>
<comment type="similarity">
    <text evidence="1">Belongs to the protein-tyrosine phosphatase family. Non-receptor class dual specificity subfamily.</text>
</comment>
<dbReference type="GO" id="GO:0008138">
    <property type="term" value="F:protein tyrosine/serine/threonine phosphatase activity"/>
    <property type="evidence" value="ECO:0007669"/>
    <property type="project" value="InterPro"/>
</dbReference>
<dbReference type="InterPro" id="IPR000340">
    <property type="entry name" value="Dual-sp_phosphatase_cat-dom"/>
</dbReference>
<dbReference type="PROSITE" id="PS50056">
    <property type="entry name" value="TYR_PHOSPHATASE_2"/>
    <property type="match status" value="1"/>
</dbReference>
<dbReference type="PIRSF" id="PIRSF000941">
    <property type="entry name" value="DUSP12"/>
    <property type="match status" value="1"/>
</dbReference>
<reference evidence="9" key="1">
    <citation type="submission" date="2025-08" db="UniProtKB">
        <authorList>
            <consortium name="RefSeq"/>
        </authorList>
    </citation>
    <scope>IDENTIFICATION</scope>
    <source>
        <strain evidence="9">OHB3-1</strain>
    </source>
</reference>
<dbReference type="SMART" id="SM00195">
    <property type="entry name" value="DSPc"/>
    <property type="match status" value="1"/>
</dbReference>
<accession>A0A6J1E326</accession>
<dbReference type="GO" id="GO:0004725">
    <property type="term" value="F:protein tyrosine phosphatase activity"/>
    <property type="evidence" value="ECO:0007669"/>
    <property type="project" value="UniProtKB-EC"/>
</dbReference>
<dbReference type="CDD" id="cd14520">
    <property type="entry name" value="DSP_DUSP12"/>
    <property type="match status" value="1"/>
</dbReference>
<dbReference type="RefSeq" id="XP_022159156.1">
    <property type="nucleotide sequence ID" value="XM_022303464.1"/>
</dbReference>
<evidence type="ECO:0000256" key="2">
    <source>
        <dbReference type="ARBA" id="ARBA00013064"/>
    </source>
</evidence>
<dbReference type="AlphaFoldDB" id="A0A6J1E326"/>